<evidence type="ECO:0000256" key="5">
    <source>
        <dbReference type="SAM" id="MobiDB-lite"/>
    </source>
</evidence>
<organism evidence="7 8">
    <name type="scientific">Capronia coronata CBS 617.96</name>
    <dbReference type="NCBI Taxonomy" id="1182541"/>
    <lineage>
        <taxon>Eukaryota</taxon>
        <taxon>Fungi</taxon>
        <taxon>Dikarya</taxon>
        <taxon>Ascomycota</taxon>
        <taxon>Pezizomycotina</taxon>
        <taxon>Eurotiomycetes</taxon>
        <taxon>Chaetothyriomycetidae</taxon>
        <taxon>Chaetothyriales</taxon>
        <taxon>Herpotrichiellaceae</taxon>
        <taxon>Capronia</taxon>
    </lineage>
</organism>
<dbReference type="PANTHER" id="PTHR47784:SF10">
    <property type="entry name" value="TRANSCRIPTION FACTOR, PUTATIVE (AFU_ORTHOLOGUE AFUA_6G14150)-RELATED"/>
    <property type="match status" value="1"/>
</dbReference>
<evidence type="ECO:0000256" key="2">
    <source>
        <dbReference type="ARBA" id="ARBA00023125"/>
    </source>
</evidence>
<dbReference type="InterPro" id="IPR036864">
    <property type="entry name" value="Zn2-C6_fun-type_DNA-bd_sf"/>
</dbReference>
<accession>W9Z985</accession>
<sequence length="410" mass="45427">MATKRPHTKSRKGCVRCKQRHIKCDEKGPPCSNCEIRHLDCSYTRTLSPSSASDKAKACPVSHGVHQSSPSSIGPLDDANLNASGVVRPSTPSGSSRMQELELMQYWCTETCHSFTAKHTDMFRTSVVHEALSQEYLMDAILAFTAVHKACRTTDAVAAASYVRAGLQYHNRALSTLQSRLQTLVLSECGAVFTCSIIAMASAIVLPLLPHGGCDQPGSSIESVCHLYEFMRGITSVVELGRQWLENGPFRTVFGDHFDGDGSCMSQEDTAAFLRRLRACNDQIHGAESPSPSGRHRVYARAIDRFEKVFSAHKFRTVQWLVDAGDEVIQGLRQQEPVALMIFIHWGMLLDKLEELWWAKYLGQRLMKELLAAFSRYGLIWNEAVKLTDIQIGLARGVSNGQTGAEPRPV</sequence>
<proteinExistence type="predicted"/>
<reference evidence="7 8" key="1">
    <citation type="submission" date="2013-03" db="EMBL/GenBank/DDBJ databases">
        <title>The Genome Sequence of Capronia coronata CBS 617.96.</title>
        <authorList>
            <consortium name="The Broad Institute Genomics Platform"/>
            <person name="Cuomo C."/>
            <person name="de Hoog S."/>
            <person name="Gorbushina A."/>
            <person name="Walker B."/>
            <person name="Young S.K."/>
            <person name="Zeng Q."/>
            <person name="Gargeya S."/>
            <person name="Fitzgerald M."/>
            <person name="Haas B."/>
            <person name="Abouelleil A."/>
            <person name="Allen A.W."/>
            <person name="Alvarado L."/>
            <person name="Arachchi H.M."/>
            <person name="Berlin A.M."/>
            <person name="Chapman S.B."/>
            <person name="Gainer-Dewar J."/>
            <person name="Goldberg J."/>
            <person name="Griggs A."/>
            <person name="Gujja S."/>
            <person name="Hansen M."/>
            <person name="Howarth C."/>
            <person name="Imamovic A."/>
            <person name="Ireland A."/>
            <person name="Larimer J."/>
            <person name="McCowan C."/>
            <person name="Murphy C."/>
            <person name="Pearson M."/>
            <person name="Poon T.W."/>
            <person name="Priest M."/>
            <person name="Roberts A."/>
            <person name="Saif S."/>
            <person name="Shea T."/>
            <person name="Sisk P."/>
            <person name="Sykes S."/>
            <person name="Wortman J."/>
            <person name="Nusbaum C."/>
            <person name="Birren B."/>
        </authorList>
    </citation>
    <scope>NUCLEOTIDE SEQUENCE [LARGE SCALE GENOMIC DNA]</scope>
    <source>
        <strain evidence="7 8">CBS 617.96</strain>
    </source>
</reference>
<dbReference type="HOGENOM" id="CLU_024934_5_1_1"/>
<protein>
    <recommendedName>
        <fullName evidence="6">Zn(2)-C6 fungal-type domain-containing protein</fullName>
    </recommendedName>
</protein>
<dbReference type="SUPFAM" id="SSF57701">
    <property type="entry name" value="Zn2/Cys6 DNA-binding domain"/>
    <property type="match status" value="1"/>
</dbReference>
<dbReference type="Proteomes" id="UP000019484">
    <property type="component" value="Unassembled WGS sequence"/>
</dbReference>
<dbReference type="GO" id="GO:0001228">
    <property type="term" value="F:DNA-binding transcription activator activity, RNA polymerase II-specific"/>
    <property type="evidence" value="ECO:0007669"/>
    <property type="project" value="TreeGrafter"/>
</dbReference>
<dbReference type="PROSITE" id="PS50048">
    <property type="entry name" value="ZN2_CY6_FUNGAL_2"/>
    <property type="match status" value="1"/>
</dbReference>
<dbReference type="InterPro" id="IPR053157">
    <property type="entry name" value="Sterol_Uptake_Regulator"/>
</dbReference>
<gene>
    <name evidence="7" type="ORF">A1O1_04181</name>
</gene>
<dbReference type="PROSITE" id="PS00463">
    <property type="entry name" value="ZN2_CY6_FUNGAL_1"/>
    <property type="match status" value="1"/>
</dbReference>
<feature type="region of interest" description="Disordered" evidence="5">
    <location>
        <begin position="54"/>
        <end position="97"/>
    </location>
</feature>
<dbReference type="Pfam" id="PF00172">
    <property type="entry name" value="Zn_clus"/>
    <property type="match status" value="1"/>
</dbReference>
<dbReference type="OrthoDB" id="5295362at2759"/>
<keyword evidence="3" id="KW-0804">Transcription</keyword>
<name>W9Z985_9EURO</name>
<dbReference type="InterPro" id="IPR001138">
    <property type="entry name" value="Zn2Cys6_DnaBD"/>
</dbReference>
<dbReference type="Gene3D" id="4.10.240.10">
    <property type="entry name" value="Zn(2)-C6 fungal-type DNA-binding domain"/>
    <property type="match status" value="1"/>
</dbReference>
<keyword evidence="8" id="KW-1185">Reference proteome</keyword>
<dbReference type="AlphaFoldDB" id="W9Z985"/>
<evidence type="ECO:0000313" key="7">
    <source>
        <dbReference type="EMBL" id="EXJ91074.1"/>
    </source>
</evidence>
<keyword evidence="4" id="KW-0539">Nucleus</keyword>
<feature type="domain" description="Zn(2)-C6 fungal-type" evidence="6">
    <location>
        <begin position="13"/>
        <end position="43"/>
    </location>
</feature>
<dbReference type="SMART" id="SM00066">
    <property type="entry name" value="GAL4"/>
    <property type="match status" value="1"/>
</dbReference>
<dbReference type="EMBL" id="AMWN01000003">
    <property type="protein sequence ID" value="EXJ91074.1"/>
    <property type="molecule type" value="Genomic_DNA"/>
</dbReference>
<dbReference type="GO" id="GO:0008270">
    <property type="term" value="F:zinc ion binding"/>
    <property type="evidence" value="ECO:0007669"/>
    <property type="project" value="InterPro"/>
</dbReference>
<dbReference type="PANTHER" id="PTHR47784">
    <property type="entry name" value="STEROL UPTAKE CONTROL PROTEIN 2"/>
    <property type="match status" value="1"/>
</dbReference>
<dbReference type="GeneID" id="19159067"/>
<comment type="caution">
    <text evidence="7">The sequence shown here is derived from an EMBL/GenBank/DDBJ whole genome shotgun (WGS) entry which is preliminary data.</text>
</comment>
<evidence type="ECO:0000256" key="4">
    <source>
        <dbReference type="ARBA" id="ARBA00023242"/>
    </source>
</evidence>
<dbReference type="STRING" id="1182541.W9Z985"/>
<evidence type="ECO:0000256" key="3">
    <source>
        <dbReference type="ARBA" id="ARBA00023163"/>
    </source>
</evidence>
<dbReference type="eggNOG" id="ENOG502SNX9">
    <property type="taxonomic scope" value="Eukaryota"/>
</dbReference>
<evidence type="ECO:0000313" key="8">
    <source>
        <dbReference type="Proteomes" id="UP000019484"/>
    </source>
</evidence>
<evidence type="ECO:0000259" key="6">
    <source>
        <dbReference type="PROSITE" id="PS50048"/>
    </source>
</evidence>
<keyword evidence="2" id="KW-0238">DNA-binding</keyword>
<evidence type="ECO:0000256" key="1">
    <source>
        <dbReference type="ARBA" id="ARBA00023015"/>
    </source>
</evidence>
<dbReference type="GO" id="GO:0003677">
    <property type="term" value="F:DNA binding"/>
    <property type="evidence" value="ECO:0007669"/>
    <property type="project" value="UniProtKB-KW"/>
</dbReference>
<dbReference type="CDD" id="cd00067">
    <property type="entry name" value="GAL4"/>
    <property type="match status" value="1"/>
</dbReference>
<keyword evidence="1" id="KW-0805">Transcription regulation</keyword>
<dbReference type="RefSeq" id="XP_007723268.1">
    <property type="nucleotide sequence ID" value="XM_007725078.1"/>
</dbReference>
<dbReference type="Pfam" id="PF11951">
    <property type="entry name" value="Fungal_trans_2"/>
    <property type="match status" value="1"/>
</dbReference>
<dbReference type="InterPro" id="IPR021858">
    <property type="entry name" value="Fun_TF"/>
</dbReference>